<keyword evidence="12" id="KW-1185">Reference proteome</keyword>
<dbReference type="GO" id="GO:0006780">
    <property type="term" value="P:uroporphyrinogen III biosynthetic process"/>
    <property type="evidence" value="ECO:0007669"/>
    <property type="project" value="UniProtKB-UniRule"/>
</dbReference>
<evidence type="ECO:0000256" key="8">
    <source>
        <dbReference type="ARBA" id="ARBA00048617"/>
    </source>
</evidence>
<dbReference type="InterPro" id="IPR036108">
    <property type="entry name" value="4pyrrol_syn_uPrphyn_synt_sf"/>
</dbReference>
<dbReference type="STRING" id="472175.EL18_03048"/>
<dbReference type="EMBL" id="JMQM01000002">
    <property type="protein sequence ID" value="KFB08794.1"/>
    <property type="molecule type" value="Genomic_DNA"/>
</dbReference>
<protein>
    <recommendedName>
        <fullName evidence="7 9">Uroporphyrinogen-III synthase</fullName>
        <ecNumber evidence="3 9">4.2.1.75</ecNumber>
    </recommendedName>
</protein>
<gene>
    <name evidence="11" type="ORF">EL18_03048</name>
</gene>
<dbReference type="AlphaFoldDB" id="A0A084U758"/>
<dbReference type="eggNOG" id="COG1587">
    <property type="taxonomic scope" value="Bacteria"/>
</dbReference>
<dbReference type="PANTHER" id="PTHR38042:SF1">
    <property type="entry name" value="UROPORPHYRINOGEN-III SYNTHASE, CHLOROPLASTIC"/>
    <property type="match status" value="1"/>
</dbReference>
<dbReference type="GO" id="GO:0006782">
    <property type="term" value="P:protoporphyrinogen IX biosynthetic process"/>
    <property type="evidence" value="ECO:0007669"/>
    <property type="project" value="UniProtKB-UniRule"/>
</dbReference>
<evidence type="ECO:0000256" key="6">
    <source>
        <dbReference type="ARBA" id="ARBA00037589"/>
    </source>
</evidence>
<comment type="caution">
    <text evidence="11">The sequence shown here is derived from an EMBL/GenBank/DDBJ whole genome shotgun (WGS) entry which is preliminary data.</text>
</comment>
<keyword evidence="4 9" id="KW-0456">Lyase</keyword>
<dbReference type="SUPFAM" id="SSF69618">
    <property type="entry name" value="HemD-like"/>
    <property type="match status" value="1"/>
</dbReference>
<dbReference type="Proteomes" id="UP000053675">
    <property type="component" value="Unassembled WGS sequence"/>
</dbReference>
<proteinExistence type="inferred from homology"/>
<dbReference type="GO" id="GO:0004852">
    <property type="term" value="F:uroporphyrinogen-III synthase activity"/>
    <property type="evidence" value="ECO:0007669"/>
    <property type="project" value="UniProtKB-UniRule"/>
</dbReference>
<evidence type="ECO:0000256" key="9">
    <source>
        <dbReference type="RuleBase" id="RU366031"/>
    </source>
</evidence>
<dbReference type="UniPathway" id="UPA00251">
    <property type="reaction ID" value="UER00320"/>
</dbReference>
<keyword evidence="5 9" id="KW-0627">Porphyrin biosynthesis</keyword>
<evidence type="ECO:0000259" key="10">
    <source>
        <dbReference type="Pfam" id="PF02602"/>
    </source>
</evidence>
<dbReference type="CDD" id="cd06578">
    <property type="entry name" value="HemD"/>
    <property type="match status" value="1"/>
</dbReference>
<evidence type="ECO:0000256" key="5">
    <source>
        <dbReference type="ARBA" id="ARBA00023244"/>
    </source>
</evidence>
<dbReference type="InterPro" id="IPR003754">
    <property type="entry name" value="4pyrrol_synth_uPrphyn_synth"/>
</dbReference>
<dbReference type="PATRIC" id="fig|472175.3.peg.3045"/>
<evidence type="ECO:0000256" key="1">
    <source>
        <dbReference type="ARBA" id="ARBA00004772"/>
    </source>
</evidence>
<accession>A0A084U758</accession>
<evidence type="ECO:0000313" key="12">
    <source>
        <dbReference type="Proteomes" id="UP000053675"/>
    </source>
</evidence>
<evidence type="ECO:0000256" key="4">
    <source>
        <dbReference type="ARBA" id="ARBA00023239"/>
    </source>
</evidence>
<evidence type="ECO:0000313" key="11">
    <source>
        <dbReference type="EMBL" id="KFB08794.1"/>
    </source>
</evidence>
<comment type="function">
    <text evidence="6 9">Catalyzes cyclization of the linear tetrapyrrole, hydroxymethylbilane, to the macrocyclic uroporphyrinogen III.</text>
</comment>
<sequence length="234" mass="25129">MILRVLITRPQPGADETAERVRALGLTPVVSPLTQTLPNEPAYPPELEAASLVAISSPNAVRHAPRALLRKLTMLPAFAVGEKTGEVAKAGGLQVVACDAGDARQLAAQVIGKSQAGETIAILCGRVRRGVLEQSLHEAGRLPLMLETYDTRALQAHHADWEGVDVVLLYSSYAAELFLHDAGNRKPPLPLDKTRFVCISARVAERLMGVAPENVIIASQPDEVGMMKQLALLR</sequence>
<comment type="similarity">
    <text evidence="2 9">Belongs to the uroporphyrinogen-III synthase family.</text>
</comment>
<organism evidence="11 12">
    <name type="scientific">Nitratireductor basaltis</name>
    <dbReference type="NCBI Taxonomy" id="472175"/>
    <lineage>
        <taxon>Bacteria</taxon>
        <taxon>Pseudomonadati</taxon>
        <taxon>Pseudomonadota</taxon>
        <taxon>Alphaproteobacteria</taxon>
        <taxon>Hyphomicrobiales</taxon>
        <taxon>Phyllobacteriaceae</taxon>
        <taxon>Nitratireductor</taxon>
    </lineage>
</organism>
<comment type="catalytic activity">
    <reaction evidence="8 9">
        <text>hydroxymethylbilane = uroporphyrinogen III + H2O</text>
        <dbReference type="Rhea" id="RHEA:18965"/>
        <dbReference type="ChEBI" id="CHEBI:15377"/>
        <dbReference type="ChEBI" id="CHEBI:57308"/>
        <dbReference type="ChEBI" id="CHEBI:57845"/>
        <dbReference type="EC" id="4.2.1.75"/>
    </reaction>
</comment>
<dbReference type="Pfam" id="PF02602">
    <property type="entry name" value="HEM4"/>
    <property type="match status" value="1"/>
</dbReference>
<name>A0A084U758_9HYPH</name>
<dbReference type="InterPro" id="IPR039793">
    <property type="entry name" value="UROS/Hem4"/>
</dbReference>
<dbReference type="PANTHER" id="PTHR38042">
    <property type="entry name" value="UROPORPHYRINOGEN-III SYNTHASE, CHLOROPLASTIC"/>
    <property type="match status" value="1"/>
</dbReference>
<evidence type="ECO:0000256" key="2">
    <source>
        <dbReference type="ARBA" id="ARBA00008133"/>
    </source>
</evidence>
<evidence type="ECO:0000256" key="7">
    <source>
        <dbReference type="ARBA" id="ARBA00040167"/>
    </source>
</evidence>
<dbReference type="EC" id="4.2.1.75" evidence="3 9"/>
<evidence type="ECO:0000256" key="3">
    <source>
        <dbReference type="ARBA" id="ARBA00013109"/>
    </source>
</evidence>
<reference evidence="11 12" key="1">
    <citation type="submission" date="2014-05" db="EMBL/GenBank/DDBJ databases">
        <title>Draft Genome Sequence of Nitratireductor basaltis Strain UMTGB225, A Marine Bacterium Isolated from Green Barrel Tunicate.</title>
        <authorList>
            <person name="Gan H.Y."/>
        </authorList>
    </citation>
    <scope>NUCLEOTIDE SEQUENCE [LARGE SCALE GENOMIC DNA]</scope>
    <source>
        <strain evidence="11 12">UMTGB225</strain>
    </source>
</reference>
<comment type="pathway">
    <text evidence="1 9">Porphyrin-containing compound metabolism; protoporphyrin-IX biosynthesis; coproporphyrinogen-III from 5-aminolevulinate: step 3/4.</text>
</comment>
<dbReference type="Gene3D" id="3.40.50.10090">
    <property type="match status" value="2"/>
</dbReference>
<feature type="domain" description="Tetrapyrrole biosynthesis uroporphyrinogen III synthase" evidence="10">
    <location>
        <begin position="15"/>
        <end position="227"/>
    </location>
</feature>